<accession>A0A914LYE8</accession>
<evidence type="ECO:0000256" key="1">
    <source>
        <dbReference type="SAM" id="MobiDB-lite"/>
    </source>
</evidence>
<feature type="region of interest" description="Disordered" evidence="1">
    <location>
        <begin position="1"/>
        <end position="26"/>
    </location>
</feature>
<name>A0A914LYE8_MELIC</name>
<reference evidence="3" key="1">
    <citation type="submission" date="2022-11" db="UniProtKB">
        <authorList>
            <consortium name="WormBaseParasite"/>
        </authorList>
    </citation>
    <scope>IDENTIFICATION</scope>
</reference>
<sequence>MEGTTSSALTDIEDPPPLLVSRTPENDRRKRLIKLESIERFVGSKFVVGCDEVLEK</sequence>
<dbReference type="Proteomes" id="UP000887563">
    <property type="component" value="Unplaced"/>
</dbReference>
<dbReference type="AlphaFoldDB" id="A0A914LYE8"/>
<organism evidence="2 3">
    <name type="scientific">Meloidogyne incognita</name>
    <name type="common">Southern root-knot nematode worm</name>
    <name type="synonym">Oxyuris incognita</name>
    <dbReference type="NCBI Taxonomy" id="6306"/>
    <lineage>
        <taxon>Eukaryota</taxon>
        <taxon>Metazoa</taxon>
        <taxon>Ecdysozoa</taxon>
        <taxon>Nematoda</taxon>
        <taxon>Chromadorea</taxon>
        <taxon>Rhabditida</taxon>
        <taxon>Tylenchina</taxon>
        <taxon>Tylenchomorpha</taxon>
        <taxon>Tylenchoidea</taxon>
        <taxon>Meloidogynidae</taxon>
        <taxon>Meloidogyninae</taxon>
        <taxon>Meloidogyne</taxon>
        <taxon>Meloidogyne incognita group</taxon>
    </lineage>
</organism>
<protein>
    <submittedName>
        <fullName evidence="3">Uncharacterized protein</fullName>
    </submittedName>
</protein>
<evidence type="ECO:0000313" key="3">
    <source>
        <dbReference type="WBParaSite" id="Minc3s01043g20129"/>
    </source>
</evidence>
<evidence type="ECO:0000313" key="2">
    <source>
        <dbReference type="Proteomes" id="UP000887563"/>
    </source>
</evidence>
<keyword evidence="2" id="KW-1185">Reference proteome</keyword>
<dbReference type="WBParaSite" id="Minc3s01043g20129">
    <property type="protein sequence ID" value="Minc3s01043g20129"/>
    <property type="gene ID" value="Minc3s01043g20129"/>
</dbReference>
<proteinExistence type="predicted"/>